<name>A0A2I0X564_9ASPA</name>
<dbReference type="InterPro" id="IPR001680">
    <property type="entry name" value="WD40_rpt"/>
</dbReference>
<keyword evidence="2 5" id="KW-0853">WD repeat</keyword>
<dbReference type="Gene3D" id="2.130.10.10">
    <property type="entry name" value="YVTN repeat-like/Quinoprotein amine dehydrogenase"/>
    <property type="match status" value="1"/>
</dbReference>
<keyword evidence="6" id="KW-0282">Flagellum</keyword>
<keyword evidence="3" id="KW-0677">Repeat</keyword>
<dbReference type="SUPFAM" id="SSF50978">
    <property type="entry name" value="WD40 repeat-like"/>
    <property type="match status" value="1"/>
</dbReference>
<dbReference type="SMART" id="SM00320">
    <property type="entry name" value="WD40"/>
    <property type="match status" value="2"/>
</dbReference>
<evidence type="ECO:0000256" key="5">
    <source>
        <dbReference type="PROSITE-ProRule" id="PRU00221"/>
    </source>
</evidence>
<dbReference type="Pfam" id="PF00400">
    <property type="entry name" value="WD40"/>
    <property type="match status" value="2"/>
</dbReference>
<keyword evidence="6" id="KW-0966">Cell projection</keyword>
<dbReference type="Proteomes" id="UP000233837">
    <property type="component" value="Unassembled WGS sequence"/>
</dbReference>
<dbReference type="STRING" id="906689.A0A2I0X564"/>
<reference evidence="6 7" key="2">
    <citation type="journal article" date="2017" name="Nature">
        <title>The Apostasia genome and the evolution of orchids.</title>
        <authorList>
            <person name="Zhang G.Q."/>
            <person name="Liu K.W."/>
            <person name="Li Z."/>
            <person name="Lohaus R."/>
            <person name="Hsiao Y.Y."/>
            <person name="Niu S.C."/>
            <person name="Wang J.Y."/>
            <person name="Lin Y.C."/>
            <person name="Xu Q."/>
            <person name="Chen L.J."/>
            <person name="Yoshida K."/>
            <person name="Fujiwara S."/>
            <person name="Wang Z.W."/>
            <person name="Zhang Y.Q."/>
            <person name="Mitsuda N."/>
            <person name="Wang M."/>
            <person name="Liu G.H."/>
            <person name="Pecoraro L."/>
            <person name="Huang H.X."/>
            <person name="Xiao X.J."/>
            <person name="Lin M."/>
            <person name="Wu X.Y."/>
            <person name="Wu W.L."/>
            <person name="Chen Y.Y."/>
            <person name="Chang S.B."/>
            <person name="Sakamoto S."/>
            <person name="Ohme-Takagi M."/>
            <person name="Yagi M."/>
            <person name="Zeng S.J."/>
            <person name="Shen C.Y."/>
            <person name="Yeh C.M."/>
            <person name="Luo Y.B."/>
            <person name="Tsai W.C."/>
            <person name="Van de Peer Y."/>
            <person name="Liu Z.J."/>
        </authorList>
    </citation>
    <scope>NUCLEOTIDE SEQUENCE [LARGE SCALE GENOMIC DNA]</scope>
    <source>
        <tissue evidence="6">The whole plant</tissue>
    </source>
</reference>
<evidence type="ECO:0000256" key="1">
    <source>
        <dbReference type="ARBA" id="ARBA00004123"/>
    </source>
</evidence>
<protein>
    <submittedName>
        <fullName evidence="6">Flagellar WD repeat-containing protein Pf20</fullName>
    </submittedName>
</protein>
<accession>A0A2I0X564</accession>
<sequence length="192" mass="21727">MSIAELDDTMVQSMAVGAAFTDYGGSITSLDFHRKEDLLVTASEDDSVRLYNIVDAILLKTMYHKKHGTDRICFTHHPSSIICSSRYNLESTNESLRYLSMYDNRCLRYFKGHNKRVVSLCMSPINDSFMSGSLDHSVRIWDLRVNACQGILRLRGRPSVAYDQQGLVFAVAMEGGAIKLFDSRSYDKVYSL</sequence>
<proteinExistence type="predicted"/>
<dbReference type="InterPro" id="IPR037867">
    <property type="entry name" value="Swd2/WDR82"/>
</dbReference>
<dbReference type="GO" id="GO:0003682">
    <property type="term" value="F:chromatin binding"/>
    <property type="evidence" value="ECO:0007669"/>
    <property type="project" value="TreeGrafter"/>
</dbReference>
<evidence type="ECO:0000256" key="2">
    <source>
        <dbReference type="ARBA" id="ARBA00022574"/>
    </source>
</evidence>
<dbReference type="PROSITE" id="PS50082">
    <property type="entry name" value="WD_REPEATS_2"/>
    <property type="match status" value="2"/>
</dbReference>
<dbReference type="PANTHER" id="PTHR19861:SF9">
    <property type="entry name" value="PROTEIN ANTHESIS POMOTING FACTOR 1"/>
    <property type="match status" value="1"/>
</dbReference>
<dbReference type="InterPro" id="IPR036322">
    <property type="entry name" value="WD40_repeat_dom_sf"/>
</dbReference>
<feature type="repeat" description="WD" evidence="5">
    <location>
        <begin position="20"/>
        <end position="61"/>
    </location>
</feature>
<dbReference type="InterPro" id="IPR015943">
    <property type="entry name" value="WD40/YVTN_repeat-like_dom_sf"/>
</dbReference>
<keyword evidence="4" id="KW-0539">Nucleus</keyword>
<dbReference type="GO" id="GO:0048188">
    <property type="term" value="C:Set1C/COMPASS complex"/>
    <property type="evidence" value="ECO:0007669"/>
    <property type="project" value="TreeGrafter"/>
</dbReference>
<organism evidence="6 7">
    <name type="scientific">Dendrobium catenatum</name>
    <dbReference type="NCBI Taxonomy" id="906689"/>
    <lineage>
        <taxon>Eukaryota</taxon>
        <taxon>Viridiplantae</taxon>
        <taxon>Streptophyta</taxon>
        <taxon>Embryophyta</taxon>
        <taxon>Tracheophyta</taxon>
        <taxon>Spermatophyta</taxon>
        <taxon>Magnoliopsida</taxon>
        <taxon>Liliopsida</taxon>
        <taxon>Asparagales</taxon>
        <taxon>Orchidaceae</taxon>
        <taxon>Epidendroideae</taxon>
        <taxon>Malaxideae</taxon>
        <taxon>Dendrobiinae</taxon>
        <taxon>Dendrobium</taxon>
    </lineage>
</organism>
<comment type="subcellular location">
    <subcellularLocation>
        <location evidence="1">Nucleus</location>
    </subcellularLocation>
</comment>
<dbReference type="EMBL" id="KZ502144">
    <property type="protein sequence ID" value="PKU83046.1"/>
    <property type="molecule type" value="Genomic_DNA"/>
</dbReference>
<evidence type="ECO:0000313" key="7">
    <source>
        <dbReference type="Proteomes" id="UP000233837"/>
    </source>
</evidence>
<dbReference type="AlphaFoldDB" id="A0A2I0X564"/>
<gene>
    <name evidence="6" type="primary">PF20</name>
    <name evidence="6" type="ORF">MA16_Dca007717</name>
</gene>
<keyword evidence="7" id="KW-1185">Reference proteome</keyword>
<evidence type="ECO:0000313" key="6">
    <source>
        <dbReference type="EMBL" id="PKU83046.1"/>
    </source>
</evidence>
<feature type="repeat" description="WD" evidence="5">
    <location>
        <begin position="110"/>
        <end position="144"/>
    </location>
</feature>
<dbReference type="PANTHER" id="PTHR19861">
    <property type="entry name" value="WD40 REPEAT PROTEIN SWD2"/>
    <property type="match status" value="1"/>
</dbReference>
<evidence type="ECO:0000256" key="4">
    <source>
        <dbReference type="ARBA" id="ARBA00023242"/>
    </source>
</evidence>
<reference evidence="6 7" key="1">
    <citation type="journal article" date="2016" name="Sci. Rep.">
        <title>The Dendrobium catenatum Lindl. genome sequence provides insights into polysaccharide synthase, floral development and adaptive evolution.</title>
        <authorList>
            <person name="Zhang G.Q."/>
            <person name="Xu Q."/>
            <person name="Bian C."/>
            <person name="Tsai W.C."/>
            <person name="Yeh C.M."/>
            <person name="Liu K.W."/>
            <person name="Yoshida K."/>
            <person name="Zhang L.S."/>
            <person name="Chang S.B."/>
            <person name="Chen F."/>
            <person name="Shi Y."/>
            <person name="Su Y.Y."/>
            <person name="Zhang Y.Q."/>
            <person name="Chen L.J."/>
            <person name="Yin Y."/>
            <person name="Lin M."/>
            <person name="Huang H."/>
            <person name="Deng H."/>
            <person name="Wang Z.W."/>
            <person name="Zhu S.L."/>
            <person name="Zhao X."/>
            <person name="Deng C."/>
            <person name="Niu S.C."/>
            <person name="Huang J."/>
            <person name="Wang M."/>
            <person name="Liu G.H."/>
            <person name="Yang H.J."/>
            <person name="Xiao X.J."/>
            <person name="Hsiao Y.Y."/>
            <person name="Wu W.L."/>
            <person name="Chen Y.Y."/>
            <person name="Mitsuda N."/>
            <person name="Ohme-Takagi M."/>
            <person name="Luo Y.B."/>
            <person name="Van de Peer Y."/>
            <person name="Liu Z.J."/>
        </authorList>
    </citation>
    <scope>NUCLEOTIDE SEQUENCE [LARGE SCALE GENOMIC DNA]</scope>
    <source>
        <tissue evidence="6">The whole plant</tissue>
    </source>
</reference>
<evidence type="ECO:0000256" key="3">
    <source>
        <dbReference type="ARBA" id="ARBA00022737"/>
    </source>
</evidence>
<dbReference type="PROSITE" id="PS50294">
    <property type="entry name" value="WD_REPEATS_REGION"/>
    <property type="match status" value="1"/>
</dbReference>
<keyword evidence="6" id="KW-0969">Cilium</keyword>